<feature type="compositionally biased region" description="Low complexity" evidence="1">
    <location>
        <begin position="287"/>
        <end position="301"/>
    </location>
</feature>
<protein>
    <submittedName>
        <fullName evidence="4">SMAP domain-containing protein</fullName>
    </submittedName>
</protein>
<name>A0A0M3HXF2_ASCLU</name>
<accession>A0A0M3HXF2</accession>
<dbReference type="InterPro" id="IPR028124">
    <property type="entry name" value="SMAP_dom"/>
</dbReference>
<dbReference type="AlphaFoldDB" id="A0A0M3HXF2"/>
<dbReference type="Pfam" id="PF15477">
    <property type="entry name" value="SMAP"/>
    <property type="match status" value="1"/>
</dbReference>
<reference evidence="4" key="1">
    <citation type="submission" date="2017-02" db="UniProtKB">
        <authorList>
            <consortium name="WormBaseParasite"/>
        </authorList>
    </citation>
    <scope>IDENTIFICATION</scope>
</reference>
<evidence type="ECO:0000313" key="3">
    <source>
        <dbReference type="Proteomes" id="UP000036681"/>
    </source>
</evidence>
<sequence>MLSRQGTVKQHDLCCVLVRVIPGSCSDIRSELRSILGSHPTSTGGSLDIRWGVHESGLSSGPTFCFREAHCEFPKRSEKRTIIGDSSDRERTRDGTRASGKERERRRECDGDSGRKRSRESDETTSSSREQYCKRVDNREKEKRHEERRRETSRDVERQRRDKDERRGDRDDRSDRRGHYDKVCFNLLATDLSRSRRRVATLLLTPFRATRNSVVMTGRHTGIRVDLTTTTLVAIASCFLLCSHEKEEEEPSGDRPAWATKAVMKRAEEIQQRKLLWSKPEEKKNDVVSSGDDGAASVSGSRPSTASTWNSILAAASTDSKQIDKFKRLMGMKKSDEPDENAANAASKEQVEAERQRQRALYSQLDQQYAIARSTTHLSRGQGLGFHS</sequence>
<evidence type="ECO:0000256" key="1">
    <source>
        <dbReference type="SAM" id="MobiDB-lite"/>
    </source>
</evidence>
<keyword evidence="3" id="KW-1185">Reference proteome</keyword>
<feature type="region of interest" description="Disordered" evidence="1">
    <location>
        <begin position="77"/>
        <end position="175"/>
    </location>
</feature>
<dbReference type="Proteomes" id="UP000036681">
    <property type="component" value="Unplaced"/>
</dbReference>
<proteinExistence type="predicted"/>
<evidence type="ECO:0000259" key="2">
    <source>
        <dbReference type="Pfam" id="PF15477"/>
    </source>
</evidence>
<feature type="region of interest" description="Disordered" evidence="1">
    <location>
        <begin position="274"/>
        <end position="306"/>
    </location>
</feature>
<organism evidence="3 4">
    <name type="scientific">Ascaris lumbricoides</name>
    <name type="common">Giant roundworm</name>
    <dbReference type="NCBI Taxonomy" id="6252"/>
    <lineage>
        <taxon>Eukaryota</taxon>
        <taxon>Metazoa</taxon>
        <taxon>Ecdysozoa</taxon>
        <taxon>Nematoda</taxon>
        <taxon>Chromadorea</taxon>
        <taxon>Rhabditida</taxon>
        <taxon>Spirurina</taxon>
        <taxon>Ascaridomorpha</taxon>
        <taxon>Ascaridoidea</taxon>
        <taxon>Ascarididae</taxon>
        <taxon>Ascaris</taxon>
    </lineage>
</organism>
<dbReference type="PANTHER" id="PTHR22426">
    <property type="entry name" value="ARGININE_SERINE-RICH COILED-COIL PROTEIN 2"/>
    <property type="match status" value="1"/>
</dbReference>
<feature type="region of interest" description="Disordered" evidence="1">
    <location>
        <begin position="332"/>
        <end position="359"/>
    </location>
</feature>
<evidence type="ECO:0000313" key="4">
    <source>
        <dbReference type="WBParaSite" id="ALUE_0000799201-mRNA-1"/>
    </source>
</evidence>
<feature type="domain" description="Small acidic protein-like" evidence="2">
    <location>
        <begin position="314"/>
        <end position="385"/>
    </location>
</feature>
<dbReference type="WBParaSite" id="ALUE_0000799201-mRNA-1">
    <property type="protein sequence ID" value="ALUE_0000799201-mRNA-1"/>
    <property type="gene ID" value="ALUE_0000799201"/>
</dbReference>
<feature type="compositionally biased region" description="Basic and acidic residues" evidence="1">
    <location>
        <begin position="77"/>
        <end position="122"/>
    </location>
</feature>
<dbReference type="PANTHER" id="PTHR22426:SF2">
    <property type="entry name" value="ARGININE_SERINE-RICH COILED-COIL PROTEIN 2"/>
    <property type="match status" value="1"/>
</dbReference>
<feature type="compositionally biased region" description="Basic and acidic residues" evidence="1">
    <location>
        <begin position="131"/>
        <end position="175"/>
    </location>
</feature>